<dbReference type="EMBL" id="JAVHNS010000002">
    <property type="protein sequence ID" value="KAK6362349.1"/>
    <property type="molecule type" value="Genomic_DNA"/>
</dbReference>
<keyword evidence="2" id="KW-0645">Protease</keyword>
<dbReference type="SUPFAM" id="SSF52743">
    <property type="entry name" value="Subtilisin-like"/>
    <property type="match status" value="1"/>
</dbReference>
<dbReference type="GO" id="GO:0004252">
    <property type="term" value="F:serine-type endopeptidase activity"/>
    <property type="evidence" value="ECO:0007669"/>
    <property type="project" value="InterPro"/>
</dbReference>
<dbReference type="InterPro" id="IPR036852">
    <property type="entry name" value="Peptidase_S8/S53_dom_sf"/>
</dbReference>
<dbReference type="GO" id="GO:0006508">
    <property type="term" value="P:proteolysis"/>
    <property type="evidence" value="ECO:0007669"/>
    <property type="project" value="UniProtKB-KW"/>
</dbReference>
<dbReference type="PANTHER" id="PTHR43806:SF11">
    <property type="entry name" value="CEREVISIN-RELATED"/>
    <property type="match status" value="1"/>
</dbReference>
<evidence type="ECO:0000256" key="5">
    <source>
        <dbReference type="SAM" id="SignalP"/>
    </source>
</evidence>
<feature type="signal peptide" evidence="5">
    <location>
        <begin position="1"/>
        <end position="25"/>
    </location>
</feature>
<evidence type="ECO:0000259" key="6">
    <source>
        <dbReference type="Pfam" id="PF00082"/>
    </source>
</evidence>
<dbReference type="CDD" id="cd00306">
    <property type="entry name" value="Peptidases_S8_S53"/>
    <property type="match status" value="1"/>
</dbReference>
<evidence type="ECO:0000313" key="8">
    <source>
        <dbReference type="Proteomes" id="UP001373714"/>
    </source>
</evidence>
<dbReference type="InterPro" id="IPR050131">
    <property type="entry name" value="Peptidase_S8_subtilisin-like"/>
</dbReference>
<organism evidence="7 8">
    <name type="scientific">Orbilia blumenaviensis</name>
    <dbReference type="NCBI Taxonomy" id="1796055"/>
    <lineage>
        <taxon>Eukaryota</taxon>
        <taxon>Fungi</taxon>
        <taxon>Dikarya</taxon>
        <taxon>Ascomycota</taxon>
        <taxon>Pezizomycotina</taxon>
        <taxon>Orbiliomycetes</taxon>
        <taxon>Orbiliales</taxon>
        <taxon>Orbiliaceae</taxon>
        <taxon>Orbilia</taxon>
    </lineage>
</organism>
<keyword evidence="5" id="KW-0732">Signal</keyword>
<feature type="chain" id="PRO_5043328773" description="Peptidase S8/S53 domain-containing protein" evidence="5">
    <location>
        <begin position="26"/>
        <end position="535"/>
    </location>
</feature>
<evidence type="ECO:0000313" key="7">
    <source>
        <dbReference type="EMBL" id="KAK6362349.1"/>
    </source>
</evidence>
<dbReference type="Pfam" id="PF00082">
    <property type="entry name" value="Peptidase_S8"/>
    <property type="match status" value="1"/>
</dbReference>
<keyword evidence="4" id="KW-0720">Serine protease</keyword>
<dbReference type="Gene3D" id="3.40.50.200">
    <property type="entry name" value="Peptidase S8/S53 domain"/>
    <property type="match status" value="1"/>
</dbReference>
<comment type="similarity">
    <text evidence="1">Belongs to the peptidase S8 family.</text>
</comment>
<comment type="caution">
    <text evidence="7">The sequence shown here is derived from an EMBL/GenBank/DDBJ whole genome shotgun (WGS) entry which is preliminary data.</text>
</comment>
<feature type="domain" description="Peptidase S8/S53" evidence="6">
    <location>
        <begin position="228"/>
        <end position="483"/>
    </location>
</feature>
<dbReference type="AlphaFoldDB" id="A0AAV9VMF8"/>
<dbReference type="PANTHER" id="PTHR43806">
    <property type="entry name" value="PEPTIDASE S8"/>
    <property type="match status" value="1"/>
</dbReference>
<protein>
    <recommendedName>
        <fullName evidence="6">Peptidase S8/S53 domain-containing protein</fullName>
    </recommendedName>
</protein>
<keyword evidence="3" id="KW-0378">Hydrolase</keyword>
<evidence type="ECO:0000256" key="2">
    <source>
        <dbReference type="ARBA" id="ARBA00022670"/>
    </source>
</evidence>
<reference evidence="7 8" key="1">
    <citation type="submission" date="2019-10" db="EMBL/GenBank/DDBJ databases">
        <authorList>
            <person name="Palmer J.M."/>
        </authorList>
    </citation>
    <scope>NUCLEOTIDE SEQUENCE [LARGE SCALE GENOMIC DNA]</scope>
    <source>
        <strain evidence="7 8">TWF730</strain>
    </source>
</reference>
<accession>A0AAV9VMF8</accession>
<gene>
    <name evidence="7" type="ORF">TWF730_006043</name>
</gene>
<name>A0AAV9VMF8_9PEZI</name>
<sequence>MRLANVFVVIMGSFLFYSAITGAESESASDNISDSASNYSSGSNGSANSRLGKDRKLWWFVIKRTFMQDDSSLSVIRSALIVFAARHGTSKSGVSTIGSRYLGTFFFTVDLDFSVDTRRFWDNYKEYLVSYGEVPYQVRPRKIKQHIQAKPHPGGRMGRRGLLRNETIPEMRSRPNIGSAHRADRRDLSAIRVFEEPFDEMKKLSQPPNVGLEDLKGLYFTRKDGEGEGVTVYVPDSGGLVGYLHTHKILREVRVEDYIWAEPNPDDRITDTYRNNFHGTAVISKIAGLRIGTAPKAGIVVVQCSNFRGEITTAHYFSALLKIYDHIRQYNPGKPVIINISWTFDMIDPTNNAAAEIKEEHLPHRTSTNNIIQLYSYHLMGEFSKLKNVKIVGAAGNRSPGIELGFPQRHAQAFPYTMILVGGTGLDDRNRFQRSGNMRIWAPGTHIHVAGFDESGEETFEIVSGSSFVAAPTVTGIMASMISHGIQMENVVDLLYRLAHKRVPNGPPLVWNGINKWDWPSYKAQQERLEEYELP</sequence>
<proteinExistence type="inferred from homology"/>
<dbReference type="InterPro" id="IPR000209">
    <property type="entry name" value="Peptidase_S8/S53_dom"/>
</dbReference>
<evidence type="ECO:0000256" key="3">
    <source>
        <dbReference type="ARBA" id="ARBA00022801"/>
    </source>
</evidence>
<evidence type="ECO:0000256" key="1">
    <source>
        <dbReference type="ARBA" id="ARBA00011073"/>
    </source>
</evidence>
<dbReference type="Proteomes" id="UP001373714">
    <property type="component" value="Unassembled WGS sequence"/>
</dbReference>
<evidence type="ECO:0000256" key="4">
    <source>
        <dbReference type="ARBA" id="ARBA00022825"/>
    </source>
</evidence>
<keyword evidence="8" id="KW-1185">Reference proteome</keyword>